<dbReference type="InterPro" id="IPR001173">
    <property type="entry name" value="Glyco_trans_2-like"/>
</dbReference>
<comment type="similarity">
    <text evidence="1">Belongs to the glycosyltransferase 2 family.</text>
</comment>
<keyword evidence="3" id="KW-0328">Glycosyltransferase</keyword>
<organism evidence="3 4">
    <name type="scientific">Sporosarcina oncorhynchi</name>
    <dbReference type="NCBI Taxonomy" id="3056444"/>
    <lineage>
        <taxon>Bacteria</taxon>
        <taxon>Bacillati</taxon>
        <taxon>Bacillota</taxon>
        <taxon>Bacilli</taxon>
        <taxon>Bacillales</taxon>
        <taxon>Caryophanaceae</taxon>
        <taxon>Sporosarcina</taxon>
    </lineage>
</organism>
<evidence type="ECO:0000259" key="2">
    <source>
        <dbReference type="Pfam" id="PF00535"/>
    </source>
</evidence>
<dbReference type="PANTHER" id="PTHR22916:SF3">
    <property type="entry name" value="UDP-GLCNAC:BETAGAL BETA-1,3-N-ACETYLGLUCOSAMINYLTRANSFERASE-LIKE PROTEIN 1"/>
    <property type="match status" value="1"/>
</dbReference>
<dbReference type="Proteomes" id="UP001303902">
    <property type="component" value="Chromosome"/>
</dbReference>
<accession>A0ABZ0L1I8</accession>
<evidence type="ECO:0000313" key="4">
    <source>
        <dbReference type="Proteomes" id="UP001303902"/>
    </source>
</evidence>
<sequence>MTYNHENYIRDAIESVLMQVTNFEYELLIGEDCSTDDTMRIVEEYAQKHPDKIRVITSEHNVGARENSVRLHSESIGKYVAICEGDDYWLDPYKLQKQVDYLEANPDCTFCFHNAYLVRGTNKDTDTKRSLIKKDNNYFSKDKTKFNAGELALFGFIPTSSFIYRRELMDHPPNWYYSAVVRDNSLKLITTSHGYAHFIDENLGVYRIEVKDSIMDKWKKEGNTKEKQIERNKGFVELLDNFNEYSKYKYDNEIKQAKIPFEVLNLGLEGNKKKLKSSEYKEYIGSMNMKQRIIFKGNIHFPKSLALLVKVKSLL</sequence>
<dbReference type="PANTHER" id="PTHR22916">
    <property type="entry name" value="GLYCOSYLTRANSFERASE"/>
    <property type="match status" value="1"/>
</dbReference>
<dbReference type="InterPro" id="IPR029044">
    <property type="entry name" value="Nucleotide-diphossugar_trans"/>
</dbReference>
<gene>
    <name evidence="3" type="ORF">QWT69_11130</name>
</gene>
<feature type="domain" description="Glycosyltransferase 2-like" evidence="2">
    <location>
        <begin position="2"/>
        <end position="154"/>
    </location>
</feature>
<proteinExistence type="inferred from homology"/>
<dbReference type="EMBL" id="CP129118">
    <property type="protein sequence ID" value="WOV86467.1"/>
    <property type="molecule type" value="Genomic_DNA"/>
</dbReference>
<dbReference type="EC" id="2.4.-.-" evidence="3"/>
<dbReference type="Gene3D" id="3.90.550.10">
    <property type="entry name" value="Spore Coat Polysaccharide Biosynthesis Protein SpsA, Chain A"/>
    <property type="match status" value="1"/>
</dbReference>
<dbReference type="Pfam" id="PF00535">
    <property type="entry name" value="Glycos_transf_2"/>
    <property type="match status" value="1"/>
</dbReference>
<reference evidence="3 4" key="1">
    <citation type="submission" date="2023-06" db="EMBL/GenBank/DDBJ databases">
        <title>Sporosarcina sp. nov., isolated from Korean tranditional fermented seafood 'Jeotgal'.</title>
        <authorList>
            <person name="Yang A.I."/>
            <person name="Shin N.-R."/>
        </authorList>
    </citation>
    <scope>NUCLEOTIDE SEQUENCE [LARGE SCALE GENOMIC DNA]</scope>
    <source>
        <strain evidence="3 4">T2O-4</strain>
    </source>
</reference>
<evidence type="ECO:0000313" key="3">
    <source>
        <dbReference type="EMBL" id="WOV86467.1"/>
    </source>
</evidence>
<evidence type="ECO:0000256" key="1">
    <source>
        <dbReference type="ARBA" id="ARBA00006739"/>
    </source>
</evidence>
<keyword evidence="4" id="KW-1185">Reference proteome</keyword>
<protein>
    <submittedName>
        <fullName evidence="3">Glycosyltransferase</fullName>
        <ecNumber evidence="3">2.4.-.-</ecNumber>
    </submittedName>
</protein>
<name>A0ABZ0L1I8_9BACL</name>
<dbReference type="GO" id="GO:0016757">
    <property type="term" value="F:glycosyltransferase activity"/>
    <property type="evidence" value="ECO:0007669"/>
    <property type="project" value="UniProtKB-KW"/>
</dbReference>
<dbReference type="RefSeq" id="WP_317965676.1">
    <property type="nucleotide sequence ID" value="NZ_CP129118.1"/>
</dbReference>
<dbReference type="SUPFAM" id="SSF53448">
    <property type="entry name" value="Nucleotide-diphospho-sugar transferases"/>
    <property type="match status" value="1"/>
</dbReference>
<keyword evidence="3" id="KW-0808">Transferase</keyword>